<evidence type="ECO:0000313" key="2">
    <source>
        <dbReference type="EMBL" id="OAA61299.1"/>
    </source>
</evidence>
<feature type="region of interest" description="Disordered" evidence="1">
    <location>
        <begin position="309"/>
        <end position="379"/>
    </location>
</feature>
<dbReference type="AlphaFoldDB" id="A0A167U6Z0"/>
<name>A0A167U6Z0_9HYPO</name>
<comment type="caution">
    <text evidence="2">The sequence shown here is derived from an EMBL/GenBank/DDBJ whole genome shotgun (WGS) entry which is preliminary data.</text>
</comment>
<organism evidence="2 3">
    <name type="scientific">Niveomyces insectorum RCEF 264</name>
    <dbReference type="NCBI Taxonomy" id="1081102"/>
    <lineage>
        <taxon>Eukaryota</taxon>
        <taxon>Fungi</taxon>
        <taxon>Dikarya</taxon>
        <taxon>Ascomycota</taxon>
        <taxon>Pezizomycotina</taxon>
        <taxon>Sordariomycetes</taxon>
        <taxon>Hypocreomycetidae</taxon>
        <taxon>Hypocreales</taxon>
        <taxon>Cordycipitaceae</taxon>
        <taxon>Niveomyces</taxon>
    </lineage>
</organism>
<gene>
    <name evidence="2" type="ORF">SPI_05323</name>
</gene>
<keyword evidence="3" id="KW-1185">Reference proteome</keyword>
<evidence type="ECO:0000256" key="1">
    <source>
        <dbReference type="SAM" id="MobiDB-lite"/>
    </source>
</evidence>
<reference evidence="2 3" key="1">
    <citation type="journal article" date="2016" name="Genome Biol. Evol.">
        <title>Divergent and convergent evolution of fungal pathogenicity.</title>
        <authorList>
            <person name="Shang Y."/>
            <person name="Xiao G."/>
            <person name="Zheng P."/>
            <person name="Cen K."/>
            <person name="Zhan S."/>
            <person name="Wang C."/>
        </authorList>
    </citation>
    <scope>NUCLEOTIDE SEQUENCE [LARGE SCALE GENOMIC DNA]</scope>
    <source>
        <strain evidence="2 3">RCEF 264</strain>
    </source>
</reference>
<dbReference type="Proteomes" id="UP000076874">
    <property type="component" value="Unassembled WGS sequence"/>
</dbReference>
<accession>A0A167U6Z0</accession>
<dbReference type="OrthoDB" id="4870827at2759"/>
<evidence type="ECO:0000313" key="3">
    <source>
        <dbReference type="Proteomes" id="UP000076874"/>
    </source>
</evidence>
<sequence length="438" mass="48681">MVSILEALVRENVVVDASGLNPGNNTRAEADLGFEDWLPWTDFNYTNLVAIYGNILRQEYAGSREPVALPLDLVLHDESSCDDVLRRFIIPTVNYALAQQLSPCHYGRGSRYPLSTGEIPDWSLFSNANTRDDGHFVSILPGDTKISSKWWPELIFSSHEEWKKPVVQVSNYMALLRSHYGFIVTDASLVVLRLTRAPTAEGLALNRSRRVGSHHQQYPSDASGMSAGSVFCDAEASGWDYLDPEYAVVHWDASGRGRLTIKLAFWCLAMMASCGGYLIDYSYPDLKHWVPSNGRFLNSAAGVVLSTVPRGHTSSQQPQPAVPSRPEGSSHAQGSSSRHTTHHRSAAEESGSSSTAGQDGFDSMEIYDSDDGTDTVVGSKTKRRVPVEIRKKTISRKLYFVDQGGRERDTSKEEWEKVLDGYELELGRHIYVTKRFPS</sequence>
<feature type="compositionally biased region" description="Low complexity" evidence="1">
    <location>
        <begin position="348"/>
        <end position="357"/>
    </location>
</feature>
<protein>
    <submittedName>
        <fullName evidence="2">Uncharacterized protein</fullName>
    </submittedName>
</protein>
<dbReference type="STRING" id="1081102.A0A167U6Z0"/>
<dbReference type="EMBL" id="AZHD01000008">
    <property type="protein sequence ID" value="OAA61299.1"/>
    <property type="molecule type" value="Genomic_DNA"/>
</dbReference>
<proteinExistence type="predicted"/>